<evidence type="ECO:0000313" key="3">
    <source>
        <dbReference type="Proteomes" id="UP001500908"/>
    </source>
</evidence>
<sequence>MPQTPALLSLSDIAALARVQRPVVSTWRRRYPDFPRPVAAEGNRAWFDGREVTAWLTATGLGNTPDDDLRAELALHGLIHHAGEIGAERLVSLLGSLLCLRQLDDKPLAETTADSLLDRAERMDFDDEFVLRELRDAPETAARIAPLAEELVEAAYTPAGAHEQLMASRHRLGLAGPSTAPLATEVRRLIVHVADPAQRALDRGDLTVADPHACCGDLLNDIVTAVDAPSAVGVLAAERREGLARLVRRRLLLTGVEELDLDVRIGVELEERITDPDLVVTALPYRAGETRSSLEVLEEVEAIGDLLGPGRTAVIVGPADALVDELTSPATVEVRSRLLGSGLVESVVRLPGGADPYRPGYDCALWTLTREPVDKARGYVLLCDVSGEELDGDVRARLAEDILLWRAEGASSGGHAARYGRAVPVKELQERFGAPLVPPGPSEARRLSRTADDRPALIAEAETRLSEAAERCRTHTATHGSFRSGLMRRVADAPARTTVGALVSQRRLAQVRGHRISPEHLDRRGGIAVLGPEEILGRAPRGSRRVDRVLLAAEYPHASLTEPGDVVYTTSPEFGTVVDDEGGSVVAFPARALRPVPDARRPLTPRVLALLLATAPGGGRSPSAVRAARSVEDTPLPELPPAEVRRLDALLAEIERRRALLDAQYAELDEILGLAGAGLSDGTLTVPGT</sequence>
<reference evidence="3" key="1">
    <citation type="journal article" date="2019" name="Int. J. Syst. Evol. Microbiol.">
        <title>The Global Catalogue of Microorganisms (GCM) 10K type strain sequencing project: providing services to taxonomists for standard genome sequencing and annotation.</title>
        <authorList>
            <consortium name="The Broad Institute Genomics Platform"/>
            <consortium name="The Broad Institute Genome Sequencing Center for Infectious Disease"/>
            <person name="Wu L."/>
            <person name="Ma J."/>
        </authorList>
    </citation>
    <scope>NUCLEOTIDE SEQUENCE [LARGE SCALE GENOMIC DNA]</scope>
    <source>
        <strain evidence="3">JCM 17137</strain>
    </source>
</reference>
<dbReference type="Gene3D" id="3.40.50.150">
    <property type="entry name" value="Vaccinia Virus protein VP39"/>
    <property type="match status" value="1"/>
</dbReference>
<dbReference type="InterPro" id="IPR029063">
    <property type="entry name" value="SAM-dependent_MTases_sf"/>
</dbReference>
<feature type="coiled-coil region" evidence="1">
    <location>
        <begin position="644"/>
        <end position="671"/>
    </location>
</feature>
<keyword evidence="2" id="KW-0489">Methyltransferase</keyword>
<keyword evidence="2" id="KW-0808">Transferase</keyword>
<dbReference type="GO" id="GO:0032259">
    <property type="term" value="P:methylation"/>
    <property type="evidence" value="ECO:0007669"/>
    <property type="project" value="UniProtKB-KW"/>
</dbReference>
<accession>A0ABP7GBL0</accession>
<dbReference type="GO" id="GO:0008168">
    <property type="term" value="F:methyltransferase activity"/>
    <property type="evidence" value="ECO:0007669"/>
    <property type="project" value="UniProtKB-KW"/>
</dbReference>
<dbReference type="RefSeq" id="WP_344974363.1">
    <property type="nucleotide sequence ID" value="NZ_BAABDD010000023.1"/>
</dbReference>
<dbReference type="SUPFAM" id="SSF53335">
    <property type="entry name" value="S-adenosyl-L-methionine-dependent methyltransferases"/>
    <property type="match status" value="1"/>
</dbReference>
<organism evidence="2 3">
    <name type="scientific">Salinactinospora qingdaonensis</name>
    <dbReference type="NCBI Taxonomy" id="702744"/>
    <lineage>
        <taxon>Bacteria</taxon>
        <taxon>Bacillati</taxon>
        <taxon>Actinomycetota</taxon>
        <taxon>Actinomycetes</taxon>
        <taxon>Streptosporangiales</taxon>
        <taxon>Nocardiopsidaceae</taxon>
        <taxon>Salinactinospora</taxon>
    </lineage>
</organism>
<gene>
    <name evidence="2" type="ORF">GCM10022402_38950</name>
</gene>
<keyword evidence="3" id="KW-1185">Reference proteome</keyword>
<comment type="caution">
    <text evidence="2">The sequence shown here is derived from an EMBL/GenBank/DDBJ whole genome shotgun (WGS) entry which is preliminary data.</text>
</comment>
<evidence type="ECO:0000256" key="1">
    <source>
        <dbReference type="SAM" id="Coils"/>
    </source>
</evidence>
<protein>
    <submittedName>
        <fullName evidence="2">N-6 DNA methylase</fullName>
    </submittedName>
</protein>
<dbReference type="Proteomes" id="UP001500908">
    <property type="component" value="Unassembled WGS sequence"/>
</dbReference>
<name>A0ABP7GBL0_9ACTN</name>
<evidence type="ECO:0000313" key="2">
    <source>
        <dbReference type="EMBL" id="GAA3756752.1"/>
    </source>
</evidence>
<keyword evidence="1" id="KW-0175">Coiled coil</keyword>
<dbReference type="EMBL" id="BAABDD010000023">
    <property type="protein sequence ID" value="GAA3756752.1"/>
    <property type="molecule type" value="Genomic_DNA"/>
</dbReference>
<proteinExistence type="predicted"/>